<proteinExistence type="inferred from homology"/>
<protein>
    <submittedName>
        <fullName evidence="9">Cytochrome P450</fullName>
    </submittedName>
</protein>
<evidence type="ECO:0000256" key="8">
    <source>
        <dbReference type="ARBA" id="ARBA00023033"/>
    </source>
</evidence>
<dbReference type="EMBL" id="JACAZI010000023">
    <property type="protein sequence ID" value="KAF7336093.1"/>
    <property type="molecule type" value="Genomic_DNA"/>
</dbReference>
<evidence type="ECO:0000256" key="5">
    <source>
        <dbReference type="ARBA" id="ARBA00022723"/>
    </source>
</evidence>
<keyword evidence="8" id="KW-0503">Monooxygenase</keyword>
<keyword evidence="5" id="KW-0479">Metal-binding</keyword>
<dbReference type="OrthoDB" id="2789670at2759"/>
<dbReference type="InterPro" id="IPR050364">
    <property type="entry name" value="Cytochrome_P450_fung"/>
</dbReference>
<comment type="pathway">
    <text evidence="2">Secondary metabolite biosynthesis.</text>
</comment>
<gene>
    <name evidence="9" type="ORF">MVEN_02156300</name>
</gene>
<keyword evidence="6" id="KW-0560">Oxidoreductase</keyword>
<keyword evidence="4" id="KW-0349">Heme</keyword>
<dbReference type="GO" id="GO:0004497">
    <property type="term" value="F:monooxygenase activity"/>
    <property type="evidence" value="ECO:0007669"/>
    <property type="project" value="UniProtKB-KW"/>
</dbReference>
<evidence type="ECO:0000256" key="2">
    <source>
        <dbReference type="ARBA" id="ARBA00005179"/>
    </source>
</evidence>
<dbReference type="PANTHER" id="PTHR46300">
    <property type="entry name" value="P450, PUTATIVE (EUROFUNG)-RELATED-RELATED"/>
    <property type="match status" value="1"/>
</dbReference>
<dbReference type="AlphaFoldDB" id="A0A8H6X7P7"/>
<comment type="caution">
    <text evidence="9">The sequence shown here is derived from an EMBL/GenBank/DDBJ whole genome shotgun (WGS) entry which is preliminary data.</text>
</comment>
<sequence>MPKDHEWKTFSEWARAYGGDCVYFHVLGQPIVVLGSLVAAHDLLNQKVMAGELTGFARGLALMPYSARFQSLRRLIHKELSGNMLQKNLIFFWIPFASTFSLSIHCDAISHNPSYAGSVILRVTYGYQTAPRDDKFLLLAERVMAAFSLASQPGAWAVDIIPWRRSFGKFATAIIDHLFSCLVRHLPSWLPGTKFKQTAAIWAQLNMDVVEGPFNWALAHQSPDVLSEDDQDLPLWAAASLFGGGADTTVAALSSFFLAMALYPEVQAAAQAELDRVLSPGQLPRLSDRPSLPYIECLMREVLRWNPIGPLGPYSGSKNPASITQRRIAPPAHPRRYLQRLSSPCGLNCNGERLVYSTRSSRFSRSSRVSTRALYGMTRQPSKRLVAFFGSGDGLVPGFTFLSASMFTAIATTLSQCKISDPVNLPRRTHWERRRVSDRDN</sequence>
<keyword evidence="10" id="KW-1185">Reference proteome</keyword>
<dbReference type="PRINTS" id="PR00463">
    <property type="entry name" value="EP450I"/>
</dbReference>
<evidence type="ECO:0000256" key="1">
    <source>
        <dbReference type="ARBA" id="ARBA00001971"/>
    </source>
</evidence>
<dbReference type="SUPFAM" id="SSF48264">
    <property type="entry name" value="Cytochrome P450"/>
    <property type="match status" value="1"/>
</dbReference>
<dbReference type="InterPro" id="IPR036396">
    <property type="entry name" value="Cyt_P450_sf"/>
</dbReference>
<evidence type="ECO:0000256" key="4">
    <source>
        <dbReference type="ARBA" id="ARBA00022617"/>
    </source>
</evidence>
<evidence type="ECO:0000313" key="9">
    <source>
        <dbReference type="EMBL" id="KAF7336093.1"/>
    </source>
</evidence>
<dbReference type="Pfam" id="PF00067">
    <property type="entry name" value="p450"/>
    <property type="match status" value="1"/>
</dbReference>
<organism evidence="9 10">
    <name type="scientific">Mycena venus</name>
    <dbReference type="NCBI Taxonomy" id="2733690"/>
    <lineage>
        <taxon>Eukaryota</taxon>
        <taxon>Fungi</taxon>
        <taxon>Dikarya</taxon>
        <taxon>Basidiomycota</taxon>
        <taxon>Agaricomycotina</taxon>
        <taxon>Agaricomycetes</taxon>
        <taxon>Agaricomycetidae</taxon>
        <taxon>Agaricales</taxon>
        <taxon>Marasmiineae</taxon>
        <taxon>Mycenaceae</taxon>
        <taxon>Mycena</taxon>
    </lineage>
</organism>
<dbReference type="PANTHER" id="PTHR46300:SF7">
    <property type="entry name" value="P450, PUTATIVE (EUROFUNG)-RELATED"/>
    <property type="match status" value="1"/>
</dbReference>
<dbReference type="InterPro" id="IPR002401">
    <property type="entry name" value="Cyt_P450_E_grp-I"/>
</dbReference>
<evidence type="ECO:0000313" key="10">
    <source>
        <dbReference type="Proteomes" id="UP000620124"/>
    </source>
</evidence>
<evidence type="ECO:0000256" key="6">
    <source>
        <dbReference type="ARBA" id="ARBA00023002"/>
    </source>
</evidence>
<evidence type="ECO:0000256" key="3">
    <source>
        <dbReference type="ARBA" id="ARBA00010617"/>
    </source>
</evidence>
<dbReference type="GO" id="GO:0005506">
    <property type="term" value="F:iron ion binding"/>
    <property type="evidence" value="ECO:0007669"/>
    <property type="project" value="InterPro"/>
</dbReference>
<dbReference type="GO" id="GO:0020037">
    <property type="term" value="F:heme binding"/>
    <property type="evidence" value="ECO:0007669"/>
    <property type="project" value="InterPro"/>
</dbReference>
<comment type="similarity">
    <text evidence="3">Belongs to the cytochrome P450 family.</text>
</comment>
<evidence type="ECO:0000256" key="7">
    <source>
        <dbReference type="ARBA" id="ARBA00023004"/>
    </source>
</evidence>
<keyword evidence="7" id="KW-0408">Iron</keyword>
<dbReference type="InterPro" id="IPR001128">
    <property type="entry name" value="Cyt_P450"/>
</dbReference>
<reference evidence="9" key="1">
    <citation type="submission" date="2020-05" db="EMBL/GenBank/DDBJ databases">
        <title>Mycena genomes resolve the evolution of fungal bioluminescence.</title>
        <authorList>
            <person name="Tsai I.J."/>
        </authorList>
    </citation>
    <scope>NUCLEOTIDE SEQUENCE</scope>
    <source>
        <strain evidence="9">CCC161011</strain>
    </source>
</reference>
<dbReference type="GO" id="GO:0016705">
    <property type="term" value="F:oxidoreductase activity, acting on paired donors, with incorporation or reduction of molecular oxygen"/>
    <property type="evidence" value="ECO:0007669"/>
    <property type="project" value="InterPro"/>
</dbReference>
<name>A0A8H6X7P7_9AGAR</name>
<comment type="cofactor">
    <cofactor evidence="1">
        <name>heme</name>
        <dbReference type="ChEBI" id="CHEBI:30413"/>
    </cofactor>
</comment>
<accession>A0A8H6X7P7</accession>
<dbReference type="Proteomes" id="UP000620124">
    <property type="component" value="Unassembled WGS sequence"/>
</dbReference>
<dbReference type="Gene3D" id="1.10.630.10">
    <property type="entry name" value="Cytochrome P450"/>
    <property type="match status" value="1"/>
</dbReference>